<protein>
    <submittedName>
        <fullName evidence="2">Uncharacterized protein</fullName>
    </submittedName>
</protein>
<reference evidence="2" key="1">
    <citation type="journal article" date="2021" name="Genome Biol. Evol.">
        <title>A High-Quality Reference Genome for a Parasitic Bivalve with Doubly Uniparental Inheritance (Bivalvia: Unionida).</title>
        <authorList>
            <person name="Smith C.H."/>
        </authorList>
    </citation>
    <scope>NUCLEOTIDE SEQUENCE</scope>
    <source>
        <strain evidence="2">CHS0354</strain>
    </source>
</reference>
<gene>
    <name evidence="2" type="ORF">CHS0354_007487</name>
</gene>
<dbReference type="AlphaFoldDB" id="A0AAE0T7T3"/>
<evidence type="ECO:0000313" key="3">
    <source>
        <dbReference type="Proteomes" id="UP001195483"/>
    </source>
</evidence>
<accession>A0AAE0T7T3</accession>
<proteinExistence type="predicted"/>
<name>A0AAE0T7T3_9BIVA</name>
<dbReference type="EMBL" id="JAEAOA010000514">
    <property type="protein sequence ID" value="KAK3605412.1"/>
    <property type="molecule type" value="Genomic_DNA"/>
</dbReference>
<dbReference type="Proteomes" id="UP001195483">
    <property type="component" value="Unassembled WGS sequence"/>
</dbReference>
<sequence>MTPTKKAATASQMSAKTNRPLRSKIQEETKKPRKKAALSTSSAKKGLGWIHIVSDGSTTQVTLEIHNKFDQQVAMLGPSTENCPLTLFQIGTSIATNTPVASMVSPAIVEP</sequence>
<reference evidence="2" key="3">
    <citation type="submission" date="2023-05" db="EMBL/GenBank/DDBJ databases">
        <authorList>
            <person name="Smith C.H."/>
        </authorList>
    </citation>
    <scope>NUCLEOTIDE SEQUENCE</scope>
    <source>
        <strain evidence="2">CHS0354</strain>
        <tissue evidence="2">Mantle</tissue>
    </source>
</reference>
<feature type="compositionally biased region" description="Polar residues" evidence="1">
    <location>
        <begin position="1"/>
        <end position="17"/>
    </location>
</feature>
<comment type="caution">
    <text evidence="2">The sequence shown here is derived from an EMBL/GenBank/DDBJ whole genome shotgun (WGS) entry which is preliminary data.</text>
</comment>
<evidence type="ECO:0000256" key="1">
    <source>
        <dbReference type="SAM" id="MobiDB-lite"/>
    </source>
</evidence>
<organism evidence="2 3">
    <name type="scientific">Potamilus streckersoni</name>
    <dbReference type="NCBI Taxonomy" id="2493646"/>
    <lineage>
        <taxon>Eukaryota</taxon>
        <taxon>Metazoa</taxon>
        <taxon>Spiralia</taxon>
        <taxon>Lophotrochozoa</taxon>
        <taxon>Mollusca</taxon>
        <taxon>Bivalvia</taxon>
        <taxon>Autobranchia</taxon>
        <taxon>Heteroconchia</taxon>
        <taxon>Palaeoheterodonta</taxon>
        <taxon>Unionida</taxon>
        <taxon>Unionoidea</taxon>
        <taxon>Unionidae</taxon>
        <taxon>Ambleminae</taxon>
        <taxon>Lampsilini</taxon>
        <taxon>Potamilus</taxon>
    </lineage>
</organism>
<keyword evidence="3" id="KW-1185">Reference proteome</keyword>
<evidence type="ECO:0000313" key="2">
    <source>
        <dbReference type="EMBL" id="KAK3605412.1"/>
    </source>
</evidence>
<reference evidence="2" key="2">
    <citation type="journal article" date="2021" name="Genome Biol. Evol.">
        <title>Developing a high-quality reference genome for a parasitic bivalve with doubly uniparental inheritance (Bivalvia: Unionida).</title>
        <authorList>
            <person name="Smith C.H."/>
        </authorList>
    </citation>
    <scope>NUCLEOTIDE SEQUENCE</scope>
    <source>
        <strain evidence="2">CHS0354</strain>
        <tissue evidence="2">Mantle</tissue>
    </source>
</reference>
<feature type="region of interest" description="Disordered" evidence="1">
    <location>
        <begin position="1"/>
        <end position="43"/>
    </location>
</feature>